<dbReference type="InterPro" id="IPR022719">
    <property type="entry name" value="Motility-assoc_prot_GldM_C"/>
</dbReference>
<accession>F4KXD4</accession>
<dbReference type="InterPro" id="IPR022720">
    <property type="entry name" value="Motility-assoc_prot_GldM_N"/>
</dbReference>
<reference key="2">
    <citation type="submission" date="2011-04" db="EMBL/GenBank/DDBJ databases">
        <title>Complete sequence of chromosome of Haliscomenobacter hydrossis DSM 1100.</title>
        <authorList>
            <consortium name="US DOE Joint Genome Institute (JGI-PGF)"/>
            <person name="Lucas S."/>
            <person name="Han J."/>
            <person name="Lapidus A."/>
            <person name="Bruce D."/>
            <person name="Goodwin L."/>
            <person name="Pitluck S."/>
            <person name="Peters L."/>
            <person name="Kyrpides N."/>
            <person name="Mavromatis K."/>
            <person name="Ivanova N."/>
            <person name="Ovchinnikova G."/>
            <person name="Pagani I."/>
            <person name="Daligault H."/>
            <person name="Detter J.C."/>
            <person name="Han C."/>
            <person name="Land M."/>
            <person name="Hauser L."/>
            <person name="Markowitz V."/>
            <person name="Cheng J.-F."/>
            <person name="Hugenholtz P."/>
            <person name="Woyke T."/>
            <person name="Wu D."/>
            <person name="Verbarg S."/>
            <person name="Frueling A."/>
            <person name="Brambilla E."/>
            <person name="Klenk H.-P."/>
            <person name="Eisen J.A."/>
        </authorList>
    </citation>
    <scope>NUCLEOTIDE SEQUENCE</scope>
    <source>
        <strain>DSM 1100</strain>
    </source>
</reference>
<dbReference type="AlphaFoldDB" id="F4KXD4"/>
<dbReference type="KEGG" id="hhy:Halhy_1448"/>
<evidence type="ECO:0000259" key="3">
    <source>
        <dbReference type="Pfam" id="PF21601"/>
    </source>
</evidence>
<evidence type="ECO:0000259" key="4">
    <source>
        <dbReference type="Pfam" id="PF21602"/>
    </source>
</evidence>
<dbReference type="Pfam" id="PF21602">
    <property type="entry name" value="GldM_3rd"/>
    <property type="match status" value="1"/>
</dbReference>
<dbReference type="Pfam" id="PF21601">
    <property type="entry name" value="GldM_2nd"/>
    <property type="match status" value="1"/>
</dbReference>
<dbReference type="NCBIfam" id="TIGR03517">
    <property type="entry name" value="GldM_gliding"/>
    <property type="match status" value="1"/>
</dbReference>
<dbReference type="Pfam" id="PF12081">
    <property type="entry name" value="GldM_1st"/>
    <property type="match status" value="1"/>
</dbReference>
<dbReference type="eggNOG" id="COG4219">
    <property type="taxonomic scope" value="Bacteria"/>
</dbReference>
<reference evidence="5 6" key="1">
    <citation type="journal article" date="2011" name="Stand. Genomic Sci.">
        <title>Complete genome sequence of Haliscomenobacter hydrossis type strain (O).</title>
        <authorList>
            <consortium name="US DOE Joint Genome Institute (JGI-PGF)"/>
            <person name="Daligault H."/>
            <person name="Lapidus A."/>
            <person name="Zeytun A."/>
            <person name="Nolan M."/>
            <person name="Lucas S."/>
            <person name="Del Rio T.G."/>
            <person name="Tice H."/>
            <person name="Cheng J.F."/>
            <person name="Tapia R."/>
            <person name="Han C."/>
            <person name="Goodwin L."/>
            <person name="Pitluck S."/>
            <person name="Liolios K."/>
            <person name="Pagani I."/>
            <person name="Ivanova N."/>
            <person name="Huntemann M."/>
            <person name="Mavromatis K."/>
            <person name="Mikhailova N."/>
            <person name="Pati A."/>
            <person name="Chen A."/>
            <person name="Palaniappan K."/>
            <person name="Land M."/>
            <person name="Hauser L."/>
            <person name="Brambilla E.M."/>
            <person name="Rohde M."/>
            <person name="Verbarg S."/>
            <person name="Goker M."/>
            <person name="Bristow J."/>
            <person name="Eisen J.A."/>
            <person name="Markowitz V."/>
            <person name="Hugenholtz P."/>
            <person name="Kyrpides N.C."/>
            <person name="Klenk H.P."/>
            <person name="Woyke T."/>
        </authorList>
    </citation>
    <scope>NUCLEOTIDE SEQUENCE [LARGE SCALE GENOMIC DNA]</scope>
    <source>
        <strain evidence="6">ATCC 27775 / DSM 1100 / LMG 10767 / O</strain>
    </source>
</reference>
<dbReference type="RefSeq" id="WP_013763896.1">
    <property type="nucleotide sequence ID" value="NC_015510.1"/>
</dbReference>
<proteinExistence type="predicted"/>
<dbReference type="Pfam" id="PF12080">
    <property type="entry name" value="GldM_4th"/>
    <property type="match status" value="1"/>
</dbReference>
<name>F4KXD4_HALH1</name>
<dbReference type="STRING" id="760192.Halhy_1448"/>
<protein>
    <submittedName>
        <fullName evidence="5">Gliding motility-associated protein GldM</fullName>
    </submittedName>
</protein>
<dbReference type="InterPro" id="IPR048406">
    <property type="entry name" value="GldM_Ig-like-2"/>
</dbReference>
<dbReference type="InterPro" id="IPR048405">
    <property type="entry name" value="GldM_Ig-like-1"/>
</dbReference>
<evidence type="ECO:0000259" key="2">
    <source>
        <dbReference type="Pfam" id="PF12081"/>
    </source>
</evidence>
<evidence type="ECO:0000259" key="1">
    <source>
        <dbReference type="Pfam" id="PF12080"/>
    </source>
</evidence>
<dbReference type="EMBL" id="CP002691">
    <property type="protein sequence ID" value="AEE49342.1"/>
    <property type="molecule type" value="Genomic_DNA"/>
</dbReference>
<gene>
    <name evidence="5" type="ordered locus">Halhy_1448</name>
</gene>
<keyword evidence="6" id="KW-1185">Reference proteome</keyword>
<dbReference type="Proteomes" id="UP000008461">
    <property type="component" value="Chromosome"/>
</dbReference>
<feature type="domain" description="Gliding motility-associated protein GldM first immunoglobulin-like" evidence="3">
    <location>
        <begin position="236"/>
        <end position="335"/>
    </location>
</feature>
<feature type="domain" description="Gliding motility-associated protein GldM C-terminal" evidence="1">
    <location>
        <begin position="419"/>
        <end position="526"/>
    </location>
</feature>
<sequence>MSIPKEPRQLMINIMYLVLTAMLALNVSAKIINAFFVIDKGIKTSNSRLADANNTTVRDMERNAAQNRERYAKVVSTAKEVQAKSKEFIAYVETLREAMVEQTGGYFPAEEATHGGQPKGYKNKDITTRYLVNQGNGAKLEQKVNATREELIGMLRSMKGTPGLAIKEEELQNLENSIALQITDKDWKKGRGAQNWSEYTFNQLPLAAAFPLMTKFQNDMKSSEAAILNYLSSLIGKSEVKVDQFIPISSPIKSYIIAGEQFESTISVGATSKSFNDNVSIRVNGAALKVENGSAKYTSGSGEPGVKTYKVEIAVKNPTTGEVFSNSETFEYEVGRRSVTVSADKMNVFYMGVENPVTVAAAGVSSNDLRVSFGGNVSRTGGGGNKFTVRGTAPGKATVTVSGGGLKSTSFEFRVKPIPDPVAKINNSTGGEIGNGVLKAQGGVIPVLEGFDFDARCDILGYTVIYSPRRQDPLQAVNPGGAFGAQARNLINQAKPGDQFIFDNIRAKCPGDAAGRKINNVAFKVQ</sequence>
<feature type="domain" description="Gliding motility-associated protein GldM N-terminal" evidence="2">
    <location>
        <begin position="31"/>
        <end position="232"/>
    </location>
</feature>
<dbReference type="HOGENOM" id="CLU_039600_0_0_10"/>
<evidence type="ECO:0000313" key="5">
    <source>
        <dbReference type="EMBL" id="AEE49342.1"/>
    </source>
</evidence>
<dbReference type="OrthoDB" id="1490890at2"/>
<evidence type="ECO:0000313" key="6">
    <source>
        <dbReference type="Proteomes" id="UP000008461"/>
    </source>
</evidence>
<dbReference type="InterPro" id="IPR019859">
    <property type="entry name" value="Motility-assoc_prot_GldM"/>
</dbReference>
<feature type="domain" description="Gliding motility-associated protein GldM second immunoglobulin-like" evidence="4">
    <location>
        <begin position="338"/>
        <end position="416"/>
    </location>
</feature>
<organism evidence="5 6">
    <name type="scientific">Haliscomenobacter hydrossis (strain ATCC 27775 / DSM 1100 / LMG 10767 / O)</name>
    <dbReference type="NCBI Taxonomy" id="760192"/>
    <lineage>
        <taxon>Bacteria</taxon>
        <taxon>Pseudomonadati</taxon>
        <taxon>Bacteroidota</taxon>
        <taxon>Saprospiria</taxon>
        <taxon>Saprospirales</taxon>
        <taxon>Haliscomenobacteraceae</taxon>
        <taxon>Haliscomenobacter</taxon>
    </lineage>
</organism>